<sequence>MPASSQSENLTMNNGSSVIQPPQQQQQQQQQQLPVPPPFPESNTHTIATLQSMLHSQEPSPSEYFILIIKKCKSPPKIEKFVIELTNKVRDYLKINSSDQMTDESLDATNEITLKMFYKLIDCILPEETEKSAFDPNILLNQDAFIKALYACAVEIVFFSLSEEHLKFPKVLEVLNIAPYYFYRIIEVVVRQGDLLTREIVKHLNTIEESVLESMAWKCDSPLWRAVIDSGLSIPSYEDVNPNLNERQKVRSYKLSRLPSFNKEGIPNSPGAPLADKFLSPCLKRNYTQIENISLQNEQNVNNETPVKLFVGNDREVKIITIPKSNEQTTSDNKVINKELIDIQKENKKPKRSGSLALFFRKFYQLAAVRLKDLCDWLKITNWDSIWTCFESTIINNIGLLFERHLDQLLLCSIYVVCKIEGLLPSFVDMMRCYRYLPQATSSVYRNVLIKPDRTLDDIKNNINDLTELYKVDNEIRGDIVKFYNEVFVHKVKTWAKKYRGGENERVVLSPLPIGKTTTSNLTSRVSGTGLPILLRSLDHNSQSPTNSPAQHSYIFSRSPAKDLQSINRMVNCKDLAKTRKQLLNDDDNKNEQNNIVSRKMKDLYTDRMNVNNQNQN</sequence>
<dbReference type="GO" id="GO:0000977">
    <property type="term" value="F:RNA polymerase II transcription regulatory region sequence-specific DNA binding"/>
    <property type="evidence" value="ECO:0007669"/>
    <property type="project" value="TreeGrafter"/>
</dbReference>
<accession>A0AAW1CPH2</accession>
<dbReference type="Proteomes" id="UP001461498">
    <property type="component" value="Unassembled WGS sequence"/>
</dbReference>
<evidence type="ECO:0000259" key="2">
    <source>
        <dbReference type="SMART" id="SM01368"/>
    </source>
</evidence>
<gene>
    <name evidence="3" type="ORF">O3M35_001525</name>
</gene>
<dbReference type="GO" id="GO:0000785">
    <property type="term" value="C:chromatin"/>
    <property type="evidence" value="ECO:0007669"/>
    <property type="project" value="TreeGrafter"/>
</dbReference>
<comment type="caution">
    <text evidence="3">The sequence shown here is derived from an EMBL/GenBank/DDBJ whole genome shotgun (WGS) entry which is preliminary data.</text>
</comment>
<dbReference type="Gene3D" id="1.10.472.10">
    <property type="entry name" value="Cyclin-like"/>
    <property type="match status" value="2"/>
</dbReference>
<dbReference type="InterPro" id="IPR036915">
    <property type="entry name" value="Cyclin-like_sf"/>
</dbReference>
<dbReference type="PANTHER" id="PTHR13742:SF17">
    <property type="entry name" value="RE32990P-RELATED"/>
    <property type="match status" value="1"/>
</dbReference>
<name>A0AAW1CPH2_9HEMI</name>
<dbReference type="EMBL" id="JAPXFL010000010">
    <property type="protein sequence ID" value="KAK9500228.1"/>
    <property type="molecule type" value="Genomic_DNA"/>
</dbReference>
<feature type="region of interest" description="Disordered" evidence="1">
    <location>
        <begin position="1"/>
        <end position="44"/>
    </location>
</feature>
<dbReference type="InterPro" id="IPR028309">
    <property type="entry name" value="RB_fam"/>
</dbReference>
<feature type="compositionally biased region" description="Low complexity" evidence="1">
    <location>
        <begin position="20"/>
        <end position="33"/>
    </location>
</feature>
<dbReference type="GO" id="GO:2000134">
    <property type="term" value="P:negative regulation of G1/S transition of mitotic cell cycle"/>
    <property type="evidence" value="ECO:0007669"/>
    <property type="project" value="TreeGrafter"/>
</dbReference>
<evidence type="ECO:0000313" key="3">
    <source>
        <dbReference type="EMBL" id="KAK9500227.1"/>
    </source>
</evidence>
<dbReference type="AlphaFoldDB" id="A0AAW1CPH2"/>
<organism evidence="3 4">
    <name type="scientific">Rhynocoris fuscipes</name>
    <dbReference type="NCBI Taxonomy" id="488301"/>
    <lineage>
        <taxon>Eukaryota</taxon>
        <taxon>Metazoa</taxon>
        <taxon>Ecdysozoa</taxon>
        <taxon>Arthropoda</taxon>
        <taxon>Hexapoda</taxon>
        <taxon>Insecta</taxon>
        <taxon>Pterygota</taxon>
        <taxon>Neoptera</taxon>
        <taxon>Paraneoptera</taxon>
        <taxon>Hemiptera</taxon>
        <taxon>Heteroptera</taxon>
        <taxon>Panheteroptera</taxon>
        <taxon>Cimicomorpha</taxon>
        <taxon>Reduviidae</taxon>
        <taxon>Harpactorinae</taxon>
        <taxon>Harpactorini</taxon>
        <taxon>Rhynocoris</taxon>
    </lineage>
</organism>
<dbReference type="EMBL" id="JAPXFL010000010">
    <property type="protein sequence ID" value="KAK9500227.1"/>
    <property type="molecule type" value="Genomic_DNA"/>
</dbReference>
<dbReference type="InterPro" id="IPR002719">
    <property type="entry name" value="RB_B"/>
</dbReference>
<proteinExistence type="predicted"/>
<dbReference type="Pfam" id="PF01857">
    <property type="entry name" value="RB_B"/>
    <property type="match status" value="1"/>
</dbReference>
<protein>
    <recommendedName>
        <fullName evidence="2">Retinoblastoma-associated protein A-box domain-containing protein</fullName>
    </recommendedName>
</protein>
<dbReference type="GO" id="GO:0005667">
    <property type="term" value="C:transcription regulator complex"/>
    <property type="evidence" value="ECO:0007669"/>
    <property type="project" value="TreeGrafter"/>
</dbReference>
<dbReference type="InterPro" id="IPR002720">
    <property type="entry name" value="RB_A"/>
</dbReference>
<dbReference type="SMART" id="SM01368">
    <property type="entry name" value="RB_A"/>
    <property type="match status" value="1"/>
</dbReference>
<evidence type="ECO:0000256" key="1">
    <source>
        <dbReference type="SAM" id="MobiDB-lite"/>
    </source>
</evidence>
<dbReference type="GO" id="GO:0005634">
    <property type="term" value="C:nucleus"/>
    <property type="evidence" value="ECO:0007669"/>
    <property type="project" value="InterPro"/>
</dbReference>
<dbReference type="GO" id="GO:0006357">
    <property type="term" value="P:regulation of transcription by RNA polymerase II"/>
    <property type="evidence" value="ECO:0007669"/>
    <property type="project" value="InterPro"/>
</dbReference>
<dbReference type="Pfam" id="PF01858">
    <property type="entry name" value="RB_A"/>
    <property type="match status" value="1"/>
</dbReference>
<dbReference type="SUPFAM" id="SSF47954">
    <property type="entry name" value="Cyclin-like"/>
    <property type="match status" value="2"/>
</dbReference>
<dbReference type="PANTHER" id="PTHR13742">
    <property type="entry name" value="RETINOBLASTOMA-ASSOCIATED PROTEIN RB -RELATED"/>
    <property type="match status" value="1"/>
</dbReference>
<feature type="domain" description="Retinoblastoma-associated protein A-box" evidence="2">
    <location>
        <begin position="41"/>
        <end position="227"/>
    </location>
</feature>
<keyword evidence="4" id="KW-1185">Reference proteome</keyword>
<feature type="compositionally biased region" description="Polar residues" evidence="1">
    <location>
        <begin position="1"/>
        <end position="19"/>
    </location>
</feature>
<reference evidence="3 4" key="1">
    <citation type="submission" date="2022-12" db="EMBL/GenBank/DDBJ databases">
        <title>Chromosome-level genome assembly of true bugs.</title>
        <authorList>
            <person name="Ma L."/>
            <person name="Li H."/>
        </authorList>
    </citation>
    <scope>NUCLEOTIDE SEQUENCE [LARGE SCALE GENOMIC DNA]</scope>
    <source>
        <strain evidence="3">Lab_2022b</strain>
    </source>
</reference>
<dbReference type="GO" id="GO:0030154">
    <property type="term" value="P:cell differentiation"/>
    <property type="evidence" value="ECO:0007669"/>
    <property type="project" value="TreeGrafter"/>
</dbReference>
<evidence type="ECO:0000313" key="4">
    <source>
        <dbReference type="Proteomes" id="UP001461498"/>
    </source>
</evidence>